<dbReference type="SUPFAM" id="SSF53041">
    <property type="entry name" value="Resolvase-like"/>
    <property type="match status" value="1"/>
</dbReference>
<dbReference type="SMART" id="SM00857">
    <property type="entry name" value="Resolvase"/>
    <property type="match status" value="1"/>
</dbReference>
<comment type="caution">
    <text evidence="7">The sequence shown here is derived from an EMBL/GenBank/DDBJ whole genome shotgun (WGS) entry which is preliminary data.</text>
</comment>
<evidence type="ECO:0000256" key="5">
    <source>
        <dbReference type="PROSITE-ProRule" id="PRU10137"/>
    </source>
</evidence>
<dbReference type="Pfam" id="PF02796">
    <property type="entry name" value="HTH_7"/>
    <property type="match status" value="1"/>
</dbReference>
<dbReference type="SUPFAM" id="SSF46689">
    <property type="entry name" value="Homeodomain-like"/>
    <property type="match status" value="1"/>
</dbReference>
<evidence type="ECO:0000313" key="7">
    <source>
        <dbReference type="EMBL" id="MEE2033984.1"/>
    </source>
</evidence>
<name>A0ABU7JVN5_9NOCA</name>
<dbReference type="Pfam" id="PF00239">
    <property type="entry name" value="Resolvase"/>
    <property type="match status" value="1"/>
</dbReference>
<evidence type="ECO:0000259" key="6">
    <source>
        <dbReference type="PROSITE" id="PS51736"/>
    </source>
</evidence>
<dbReference type="Gene3D" id="3.40.50.1390">
    <property type="entry name" value="Resolvase, N-terminal catalytic domain"/>
    <property type="match status" value="1"/>
</dbReference>
<evidence type="ECO:0000256" key="3">
    <source>
        <dbReference type="ARBA" id="ARBA00023125"/>
    </source>
</evidence>
<dbReference type="CDD" id="cd03768">
    <property type="entry name" value="SR_ResInv"/>
    <property type="match status" value="1"/>
</dbReference>
<dbReference type="PROSITE" id="PS00398">
    <property type="entry name" value="RECOMBINASES_2"/>
    <property type="match status" value="1"/>
</dbReference>
<reference evidence="7 8" key="1">
    <citation type="submission" date="2023-08" db="EMBL/GenBank/DDBJ databases">
        <authorList>
            <person name="Girao M."/>
            <person name="Carvalho M.F."/>
        </authorList>
    </citation>
    <scope>NUCLEOTIDE SEQUENCE [LARGE SCALE GENOMIC DNA]</scope>
    <source>
        <strain evidence="7 8">CC-R104</strain>
    </source>
</reference>
<evidence type="ECO:0000256" key="2">
    <source>
        <dbReference type="ARBA" id="ARBA00022908"/>
    </source>
</evidence>
<accession>A0ABU7JVN5</accession>
<comment type="similarity">
    <text evidence="1">Belongs to the site-specific recombinase resolvase family.</text>
</comment>
<dbReference type="RefSeq" id="WP_330153372.1">
    <property type="nucleotide sequence ID" value="NZ_JAUZMZ010000112.1"/>
</dbReference>
<sequence length="182" mass="20045">MNELLGYARVSTTDQLLDAQSDALRAAGCSRIWTETASGATTARPQLTELFSHLRAGDTLVVWRLDRLGRSLPHLLQTVEDLEARGVGFRSLTEAIDTTTSGGRLIFSIFGAIAEFERNLIRERTQVGLAAARARGRTGGRPPKMTPNKIRQAKKMRDGGMAQREIAEILGVGRTTLYRHLK</sequence>
<keyword evidence="2" id="KW-0229">DNA integration</keyword>
<dbReference type="PROSITE" id="PS00397">
    <property type="entry name" value="RECOMBINASES_1"/>
    <property type="match status" value="1"/>
</dbReference>
<gene>
    <name evidence="7" type="ORF">Q8814_18005</name>
</gene>
<dbReference type="CDD" id="cd00569">
    <property type="entry name" value="HTH_Hin_like"/>
    <property type="match status" value="1"/>
</dbReference>
<dbReference type="InterPro" id="IPR006118">
    <property type="entry name" value="Recombinase_CS"/>
</dbReference>
<keyword evidence="8" id="KW-1185">Reference proteome</keyword>
<protein>
    <submittedName>
        <fullName evidence="7">Recombinase family protein</fullName>
    </submittedName>
</protein>
<dbReference type="Gene3D" id="1.10.10.60">
    <property type="entry name" value="Homeodomain-like"/>
    <property type="match status" value="1"/>
</dbReference>
<dbReference type="InterPro" id="IPR050639">
    <property type="entry name" value="SSR_resolvase"/>
</dbReference>
<dbReference type="InterPro" id="IPR006119">
    <property type="entry name" value="Resolv_N"/>
</dbReference>
<keyword evidence="3" id="KW-0238">DNA-binding</keyword>
<dbReference type="EMBL" id="JAUZMZ010000112">
    <property type="protein sequence ID" value="MEE2033984.1"/>
    <property type="molecule type" value="Genomic_DNA"/>
</dbReference>
<organism evidence="7 8">
    <name type="scientific">Rhodococcus chondri</name>
    <dbReference type="NCBI Taxonomy" id="3065941"/>
    <lineage>
        <taxon>Bacteria</taxon>
        <taxon>Bacillati</taxon>
        <taxon>Actinomycetota</taxon>
        <taxon>Actinomycetes</taxon>
        <taxon>Mycobacteriales</taxon>
        <taxon>Nocardiaceae</taxon>
        <taxon>Rhodococcus</taxon>
    </lineage>
</organism>
<dbReference type="Proteomes" id="UP001331936">
    <property type="component" value="Unassembled WGS sequence"/>
</dbReference>
<dbReference type="PANTHER" id="PTHR30461">
    <property type="entry name" value="DNA-INVERTASE FROM LAMBDOID PROPHAGE"/>
    <property type="match status" value="1"/>
</dbReference>
<feature type="domain" description="Resolvase/invertase-type recombinase catalytic" evidence="6">
    <location>
        <begin position="3"/>
        <end position="136"/>
    </location>
</feature>
<dbReference type="InterPro" id="IPR036162">
    <property type="entry name" value="Resolvase-like_N_sf"/>
</dbReference>
<proteinExistence type="inferred from homology"/>
<feature type="active site" description="O-(5'-phospho-DNA)-serine intermediate" evidence="5">
    <location>
        <position position="11"/>
    </location>
</feature>
<evidence type="ECO:0000256" key="4">
    <source>
        <dbReference type="ARBA" id="ARBA00023172"/>
    </source>
</evidence>
<dbReference type="PROSITE" id="PS51736">
    <property type="entry name" value="RECOMBINASES_3"/>
    <property type="match status" value="1"/>
</dbReference>
<keyword evidence="4" id="KW-0233">DNA recombination</keyword>
<evidence type="ECO:0000313" key="8">
    <source>
        <dbReference type="Proteomes" id="UP001331936"/>
    </source>
</evidence>
<dbReference type="InterPro" id="IPR006120">
    <property type="entry name" value="Resolvase_HTH_dom"/>
</dbReference>
<evidence type="ECO:0000256" key="1">
    <source>
        <dbReference type="ARBA" id="ARBA00009913"/>
    </source>
</evidence>
<dbReference type="PANTHER" id="PTHR30461:SF2">
    <property type="entry name" value="SERINE RECOMBINASE PINE-RELATED"/>
    <property type="match status" value="1"/>
</dbReference>
<dbReference type="InterPro" id="IPR009057">
    <property type="entry name" value="Homeodomain-like_sf"/>
</dbReference>